<evidence type="ECO:0000259" key="6">
    <source>
        <dbReference type="PROSITE" id="PS50888"/>
    </source>
</evidence>
<keyword evidence="2" id="KW-0805">Transcription regulation</keyword>
<keyword evidence="3" id="KW-0804">Transcription</keyword>
<dbReference type="AlphaFoldDB" id="A0A8S0S707"/>
<dbReference type="GO" id="GO:0046983">
    <property type="term" value="F:protein dimerization activity"/>
    <property type="evidence" value="ECO:0007669"/>
    <property type="project" value="InterPro"/>
</dbReference>
<dbReference type="PANTHER" id="PTHR12565:SF340">
    <property type="entry name" value="TRANSCRIPTION FACTOR BEE 3"/>
    <property type="match status" value="1"/>
</dbReference>
<proteinExistence type="predicted"/>
<dbReference type="Pfam" id="PF00010">
    <property type="entry name" value="HLH"/>
    <property type="match status" value="1"/>
</dbReference>
<keyword evidence="4" id="KW-0539">Nucleus</keyword>
<reference evidence="7 8" key="1">
    <citation type="submission" date="2019-12" db="EMBL/GenBank/DDBJ databases">
        <authorList>
            <person name="Alioto T."/>
            <person name="Alioto T."/>
            <person name="Gomez Garrido J."/>
        </authorList>
    </citation>
    <scope>NUCLEOTIDE SEQUENCE [LARGE SCALE GENOMIC DNA]</scope>
</reference>
<feature type="region of interest" description="Disordered" evidence="5">
    <location>
        <begin position="83"/>
        <end position="111"/>
    </location>
</feature>
<evidence type="ECO:0000313" key="8">
    <source>
        <dbReference type="Proteomes" id="UP000594638"/>
    </source>
</evidence>
<name>A0A8S0S707_OLEEU</name>
<evidence type="ECO:0000256" key="1">
    <source>
        <dbReference type="ARBA" id="ARBA00004123"/>
    </source>
</evidence>
<dbReference type="Gene3D" id="4.10.280.10">
    <property type="entry name" value="Helix-loop-helix DNA-binding domain"/>
    <property type="match status" value="1"/>
</dbReference>
<dbReference type="EMBL" id="CACTIH010003897">
    <property type="protein sequence ID" value="CAA2986996.1"/>
    <property type="molecule type" value="Genomic_DNA"/>
</dbReference>
<protein>
    <submittedName>
        <fullName evidence="7">Transcription factor BEE 1-like</fullName>
    </submittedName>
</protein>
<dbReference type="PROSITE" id="PS50888">
    <property type="entry name" value="BHLH"/>
    <property type="match status" value="1"/>
</dbReference>
<comment type="subcellular location">
    <subcellularLocation>
        <location evidence="1">Nucleus</location>
    </subcellularLocation>
</comment>
<dbReference type="InterPro" id="IPR036638">
    <property type="entry name" value="HLH_DNA-bd_sf"/>
</dbReference>
<dbReference type="CDD" id="cd18919">
    <property type="entry name" value="bHLH_AtBPE_like"/>
    <property type="match status" value="1"/>
</dbReference>
<dbReference type="GO" id="GO:0003700">
    <property type="term" value="F:DNA-binding transcription factor activity"/>
    <property type="evidence" value="ECO:0007669"/>
    <property type="project" value="TreeGrafter"/>
</dbReference>
<feature type="domain" description="BHLH" evidence="6">
    <location>
        <begin position="178"/>
        <end position="228"/>
    </location>
</feature>
<dbReference type="Proteomes" id="UP000594638">
    <property type="component" value="Unassembled WGS sequence"/>
</dbReference>
<dbReference type="Gramene" id="OE9A078736T4">
    <property type="protein sequence ID" value="OE9A078736C4"/>
    <property type="gene ID" value="OE9A078736"/>
</dbReference>
<dbReference type="SUPFAM" id="SSF47459">
    <property type="entry name" value="HLH, helix-loop-helix DNA-binding domain"/>
    <property type="match status" value="1"/>
</dbReference>
<dbReference type="InterPro" id="IPR011598">
    <property type="entry name" value="bHLH_dom"/>
</dbReference>
<comment type="caution">
    <text evidence="7">The sequence shown here is derived from an EMBL/GenBank/DDBJ whole genome shotgun (WGS) entry which is preliminary data.</text>
</comment>
<evidence type="ECO:0000256" key="2">
    <source>
        <dbReference type="ARBA" id="ARBA00023015"/>
    </source>
</evidence>
<dbReference type="OrthoDB" id="690068at2759"/>
<evidence type="ECO:0000256" key="4">
    <source>
        <dbReference type="ARBA" id="ARBA00023242"/>
    </source>
</evidence>
<sequence length="304" mass="34943">MADYYLQNIQKSFPSSDINSNMEFMNNFPEINPIYQDTSILNLQNLMGFPSDNIFPELINECTGISEDFPSLFIHEEKNLVPQTANDHRAGKKRKEIDTPQSSGAYSSAQGSVNVDTRKNVRRLCLFIYVFQLELCEYEFMGFSFCLQCAGKGKKVKLNEKEEEKPKDVVHVRAKRGQATDSHSLAERVRREKINDRLRCLQDIVPGCYKTMGMAMMLEKIINYVHSLQSQVEFLSMKLTVASTFYDFNSETDTFEAMQQAKECEALKMQKMEKEGYEGIASSQFGPLDHGFGNYPSWQWPRNT</sequence>
<dbReference type="GO" id="GO:0005634">
    <property type="term" value="C:nucleus"/>
    <property type="evidence" value="ECO:0007669"/>
    <property type="project" value="UniProtKB-SubCell"/>
</dbReference>
<feature type="compositionally biased region" description="Low complexity" evidence="5">
    <location>
        <begin position="101"/>
        <end position="111"/>
    </location>
</feature>
<dbReference type="SMART" id="SM00353">
    <property type="entry name" value="HLH"/>
    <property type="match status" value="1"/>
</dbReference>
<evidence type="ECO:0000256" key="3">
    <source>
        <dbReference type="ARBA" id="ARBA00023163"/>
    </source>
</evidence>
<evidence type="ECO:0000313" key="7">
    <source>
        <dbReference type="EMBL" id="CAA2986996.1"/>
    </source>
</evidence>
<organism evidence="7 8">
    <name type="scientific">Olea europaea subsp. europaea</name>
    <dbReference type="NCBI Taxonomy" id="158383"/>
    <lineage>
        <taxon>Eukaryota</taxon>
        <taxon>Viridiplantae</taxon>
        <taxon>Streptophyta</taxon>
        <taxon>Embryophyta</taxon>
        <taxon>Tracheophyta</taxon>
        <taxon>Spermatophyta</taxon>
        <taxon>Magnoliopsida</taxon>
        <taxon>eudicotyledons</taxon>
        <taxon>Gunneridae</taxon>
        <taxon>Pentapetalae</taxon>
        <taxon>asterids</taxon>
        <taxon>lamiids</taxon>
        <taxon>Lamiales</taxon>
        <taxon>Oleaceae</taxon>
        <taxon>Oleeae</taxon>
        <taxon>Olea</taxon>
    </lineage>
</organism>
<gene>
    <name evidence="7" type="ORF">OLEA9_A078736</name>
</gene>
<keyword evidence="8" id="KW-1185">Reference proteome</keyword>
<dbReference type="PANTHER" id="PTHR12565">
    <property type="entry name" value="STEROL REGULATORY ELEMENT-BINDING PROTEIN"/>
    <property type="match status" value="1"/>
</dbReference>
<accession>A0A8S0S707</accession>
<dbReference type="InterPro" id="IPR024097">
    <property type="entry name" value="bHLH_ZIP_TF"/>
</dbReference>
<evidence type="ECO:0000256" key="5">
    <source>
        <dbReference type="SAM" id="MobiDB-lite"/>
    </source>
</evidence>